<comment type="similarity">
    <text evidence="14">Belongs to the immunoglobulin superfamily. SIGLEC (sialic acid binding Ig-like lectin) family.</text>
</comment>
<comment type="function">
    <text evidence="17">Most highly expressed siglec (sialic acid-binding immunoglobulin-like lectin) on B-cells that plays a role in various aspects of B-cell biology including differentiation, antigen presentation, and trafficking to bone marrow. Binds to alpha 2,6-linked sialic acid residues of surface molecules such as CD22 itself, CD45 and IgM in a cis configuration. Can also bind to ligands on other cells as an adhesion molecule in a trans configuration. Acts as an inhibitory coreceptor on the surface of B-cells and inhibits B-cell receptor induced signaling, characterized by inhibition of the calcium mobilization and cellular activation. Mechanistically, the immunoreceptor tyrosine-based inhibitory motif domain is phosphorylated by the Src kinase LYN, which in turn leads to the recruitment of the protein tyrosine phosphatase 1/PTPN6, leading to the negative regulation of BCR signaling. If this negative signaling from is of sufficient strength, apoptosis of the B-cell can be induced.</text>
</comment>
<keyword evidence="3" id="KW-0597">Phosphoprotein</keyword>
<keyword evidence="4 20" id="KW-0812">Transmembrane</keyword>
<dbReference type="GO" id="GO:0050849">
    <property type="term" value="P:negative regulation of calcium-mediated signaling"/>
    <property type="evidence" value="ECO:0007669"/>
    <property type="project" value="Ensembl"/>
</dbReference>
<organism evidence="23 24">
    <name type="scientific">Chinchilla lanigera</name>
    <name type="common">Long-tailed chinchilla</name>
    <name type="synonym">Chinchilla villidera</name>
    <dbReference type="NCBI Taxonomy" id="34839"/>
    <lineage>
        <taxon>Eukaryota</taxon>
        <taxon>Metazoa</taxon>
        <taxon>Chordata</taxon>
        <taxon>Craniata</taxon>
        <taxon>Vertebrata</taxon>
        <taxon>Euteleostomi</taxon>
        <taxon>Mammalia</taxon>
        <taxon>Eutheria</taxon>
        <taxon>Euarchontoglires</taxon>
        <taxon>Glires</taxon>
        <taxon>Rodentia</taxon>
        <taxon>Hystricomorpha</taxon>
        <taxon>Chinchillidae</taxon>
        <taxon>Chinchilla</taxon>
    </lineage>
</organism>
<evidence type="ECO:0000256" key="9">
    <source>
        <dbReference type="ARBA" id="ARBA00022989"/>
    </source>
</evidence>
<dbReference type="Ensembl" id="ENSCLAT00000018799.1">
    <property type="protein sequence ID" value="ENSCLAP00000018616.1"/>
    <property type="gene ID" value="ENSCLAG00000012767.1"/>
</dbReference>
<gene>
    <name evidence="23" type="primary">CD22</name>
</gene>
<dbReference type="GO" id="GO:0030888">
    <property type="term" value="P:regulation of B cell proliferation"/>
    <property type="evidence" value="ECO:0007669"/>
    <property type="project" value="Ensembl"/>
</dbReference>
<evidence type="ECO:0000259" key="22">
    <source>
        <dbReference type="PROSITE" id="PS50835"/>
    </source>
</evidence>
<feature type="chain" id="PRO_5034423190" description="B-cell receptor CD22" evidence="21">
    <location>
        <begin position="19"/>
        <end position="856"/>
    </location>
</feature>
<evidence type="ECO:0000256" key="21">
    <source>
        <dbReference type="SAM" id="SignalP"/>
    </source>
</evidence>
<dbReference type="GO" id="GO:0050859">
    <property type="term" value="P:negative regulation of B cell receptor signaling pathway"/>
    <property type="evidence" value="ECO:0007669"/>
    <property type="project" value="Ensembl"/>
</dbReference>
<feature type="signal peptide" evidence="21">
    <location>
        <begin position="1"/>
        <end position="18"/>
    </location>
</feature>
<dbReference type="Pfam" id="PF13927">
    <property type="entry name" value="Ig_3"/>
    <property type="match status" value="3"/>
</dbReference>
<dbReference type="FunFam" id="2.60.40.10:FF:002011">
    <property type="entry name" value="B-cell receptor CD22"/>
    <property type="match status" value="1"/>
</dbReference>
<dbReference type="SUPFAM" id="SSF48726">
    <property type="entry name" value="Immunoglobulin"/>
    <property type="match status" value="6"/>
</dbReference>
<dbReference type="GO" id="GO:0030100">
    <property type="term" value="P:regulation of endocytosis"/>
    <property type="evidence" value="ECO:0007669"/>
    <property type="project" value="Ensembl"/>
</dbReference>
<dbReference type="RefSeq" id="XP_005400102.1">
    <property type="nucleotide sequence ID" value="XM_005400045.1"/>
</dbReference>
<dbReference type="GO" id="GO:0007155">
    <property type="term" value="P:cell adhesion"/>
    <property type="evidence" value="ECO:0007669"/>
    <property type="project" value="UniProtKB-KW"/>
</dbReference>
<keyword evidence="13" id="KW-0393">Immunoglobulin domain</keyword>
<evidence type="ECO:0000313" key="23">
    <source>
        <dbReference type="Ensembl" id="ENSCLAP00000018616.1"/>
    </source>
</evidence>
<evidence type="ECO:0000256" key="2">
    <source>
        <dbReference type="ARBA" id="ARBA00022475"/>
    </source>
</evidence>
<dbReference type="GO" id="GO:0033691">
    <property type="term" value="F:sialic acid binding"/>
    <property type="evidence" value="ECO:0007669"/>
    <property type="project" value="Ensembl"/>
</dbReference>
<dbReference type="InterPro" id="IPR007110">
    <property type="entry name" value="Ig-like_dom"/>
</dbReference>
<dbReference type="RefSeq" id="XP_005400103.1">
    <property type="nucleotide sequence ID" value="XM_005400046.1"/>
</dbReference>
<dbReference type="GO" id="GO:0009897">
    <property type="term" value="C:external side of plasma membrane"/>
    <property type="evidence" value="ECO:0007669"/>
    <property type="project" value="Ensembl"/>
</dbReference>
<evidence type="ECO:0000256" key="18">
    <source>
        <dbReference type="ARBA" id="ARBA00046458"/>
    </source>
</evidence>
<feature type="domain" description="Ig-like" evidence="22">
    <location>
        <begin position="514"/>
        <end position="591"/>
    </location>
</feature>
<reference evidence="23" key="2">
    <citation type="submission" date="2025-09" db="UniProtKB">
        <authorList>
            <consortium name="Ensembl"/>
        </authorList>
    </citation>
    <scope>IDENTIFICATION</scope>
</reference>
<dbReference type="CTD" id="933"/>
<name>A0A8C2VPF8_CHILA</name>
<evidence type="ECO:0000256" key="6">
    <source>
        <dbReference type="ARBA" id="ARBA00022734"/>
    </source>
</evidence>
<dbReference type="RefSeq" id="XP_005400101.1">
    <property type="nucleotide sequence ID" value="XM_005400044.2"/>
</dbReference>
<evidence type="ECO:0000256" key="5">
    <source>
        <dbReference type="ARBA" id="ARBA00022729"/>
    </source>
</evidence>
<dbReference type="OrthoDB" id="10039395at2759"/>
<proteinExistence type="inferred from homology"/>
<dbReference type="GO" id="GO:0070062">
    <property type="term" value="C:extracellular exosome"/>
    <property type="evidence" value="ECO:0007669"/>
    <property type="project" value="TreeGrafter"/>
</dbReference>
<evidence type="ECO:0000256" key="10">
    <source>
        <dbReference type="ARBA" id="ARBA00023136"/>
    </source>
</evidence>
<dbReference type="GO" id="GO:0055037">
    <property type="term" value="C:recycling endosome"/>
    <property type="evidence" value="ECO:0007669"/>
    <property type="project" value="Ensembl"/>
</dbReference>
<feature type="domain" description="Ig-like" evidence="22">
    <location>
        <begin position="428"/>
        <end position="465"/>
    </location>
</feature>
<evidence type="ECO:0000256" key="11">
    <source>
        <dbReference type="ARBA" id="ARBA00023157"/>
    </source>
</evidence>
<evidence type="ECO:0000256" key="3">
    <source>
        <dbReference type="ARBA" id="ARBA00022553"/>
    </source>
</evidence>
<dbReference type="GO" id="GO:0042609">
    <property type="term" value="F:CD4 receptor binding"/>
    <property type="evidence" value="ECO:0007669"/>
    <property type="project" value="Ensembl"/>
</dbReference>
<keyword evidence="7" id="KW-0677">Repeat</keyword>
<keyword evidence="10 20" id="KW-0472">Membrane</keyword>
<feature type="transmembrane region" description="Helical" evidence="20">
    <location>
        <begin position="697"/>
        <end position="715"/>
    </location>
</feature>
<keyword evidence="2" id="KW-1003">Cell membrane</keyword>
<dbReference type="GO" id="GO:0005769">
    <property type="term" value="C:early endosome"/>
    <property type="evidence" value="ECO:0007669"/>
    <property type="project" value="Ensembl"/>
</dbReference>
<feature type="domain" description="Ig-like" evidence="22">
    <location>
        <begin position="152"/>
        <end position="245"/>
    </location>
</feature>
<comment type="subcellular location">
    <subcellularLocation>
        <location evidence="1">Cell membrane</location>
        <topology evidence="1">Single-pass type I membrane protein</topology>
    </subcellularLocation>
</comment>
<dbReference type="InterPro" id="IPR013162">
    <property type="entry name" value="CD80_C2-set"/>
</dbReference>
<keyword evidence="11" id="KW-1015">Disulfide bond</keyword>
<dbReference type="Proteomes" id="UP000694398">
    <property type="component" value="Unassembled WGS sequence"/>
</dbReference>
<dbReference type="PANTHER" id="PTHR46958">
    <property type="entry name" value="B-CELL RECEPTOR CD22"/>
    <property type="match status" value="1"/>
</dbReference>
<evidence type="ECO:0000313" key="24">
    <source>
        <dbReference type="Proteomes" id="UP000694398"/>
    </source>
</evidence>
<dbReference type="InterPro" id="IPR003598">
    <property type="entry name" value="Ig_sub2"/>
</dbReference>
<evidence type="ECO:0000256" key="14">
    <source>
        <dbReference type="ARBA" id="ARBA00038361"/>
    </source>
</evidence>
<feature type="domain" description="Ig-like" evidence="22">
    <location>
        <begin position="602"/>
        <end position="685"/>
    </location>
</feature>
<dbReference type="GeneID" id="102016690"/>
<evidence type="ECO:0000256" key="8">
    <source>
        <dbReference type="ARBA" id="ARBA00022889"/>
    </source>
</evidence>
<evidence type="ECO:0000256" key="16">
    <source>
        <dbReference type="ARBA" id="ARBA00041781"/>
    </source>
</evidence>
<reference evidence="23" key="1">
    <citation type="submission" date="2025-08" db="UniProtKB">
        <authorList>
            <consortium name="Ensembl"/>
        </authorList>
    </citation>
    <scope>IDENTIFICATION</scope>
</reference>
<evidence type="ECO:0000256" key="17">
    <source>
        <dbReference type="ARBA" id="ARBA00045430"/>
    </source>
</evidence>
<dbReference type="InterPro" id="IPR013783">
    <property type="entry name" value="Ig-like_fold"/>
</dbReference>
<dbReference type="InterPro" id="IPR036179">
    <property type="entry name" value="Ig-like_dom_sf"/>
</dbReference>
<keyword evidence="6" id="KW-0430">Lectin</keyword>
<evidence type="ECO:0000256" key="12">
    <source>
        <dbReference type="ARBA" id="ARBA00023180"/>
    </source>
</evidence>
<evidence type="ECO:0000256" key="19">
    <source>
        <dbReference type="SAM" id="MobiDB-lite"/>
    </source>
</evidence>
<dbReference type="InterPro" id="IPR003599">
    <property type="entry name" value="Ig_sub"/>
</dbReference>
<dbReference type="GO" id="GO:0002638">
    <property type="term" value="P:negative regulation of immunoglobulin production"/>
    <property type="evidence" value="ECO:0007669"/>
    <property type="project" value="Ensembl"/>
</dbReference>
<evidence type="ECO:0000256" key="13">
    <source>
        <dbReference type="ARBA" id="ARBA00023319"/>
    </source>
</evidence>
<keyword evidence="9 20" id="KW-1133">Transmembrane helix</keyword>
<evidence type="ECO:0000256" key="4">
    <source>
        <dbReference type="ARBA" id="ARBA00022692"/>
    </source>
</evidence>
<keyword evidence="8" id="KW-0130">Cell adhesion</keyword>
<feature type="region of interest" description="Disordered" evidence="19">
    <location>
        <begin position="780"/>
        <end position="800"/>
    </location>
</feature>
<dbReference type="GO" id="GO:0042113">
    <property type="term" value="P:B cell activation"/>
    <property type="evidence" value="ECO:0007669"/>
    <property type="project" value="Ensembl"/>
</dbReference>
<keyword evidence="12" id="KW-0325">Glycoprotein</keyword>
<comment type="subunit">
    <text evidence="18">Predominantly monomer of isoform CD22-beta. Also found as heterodimer of isoform CD22-beta and a shorter isoform. Interacts with PTPN6/SHP-1, LYN, SYK, PIK3R1/PIK3R2 and PLCG1 upon phosphorylation. Interacts with GRB2, INPP5D and SHC1 upon phosphorylation. May form a complex with INPP5D/SHIP, GRB2 and SHC1.</text>
</comment>
<dbReference type="GO" id="GO:0019903">
    <property type="term" value="F:protein phosphatase binding"/>
    <property type="evidence" value="ECO:0007669"/>
    <property type="project" value="Ensembl"/>
</dbReference>
<dbReference type="AlphaFoldDB" id="A0A8C2VPF8"/>
<dbReference type="Pfam" id="PF08205">
    <property type="entry name" value="C2-set_2"/>
    <property type="match status" value="1"/>
</dbReference>
<sequence length="856" mass="96793">MHLLGSGLLLLLWPEYLAFCASVGWTFKHPEMIYAWEGACVWIPCTFKNKENNELLDNFTLYHNPVFVEATKSFNGTVLYRKIGTEEAFSAEKRVNKAENNCTLSINPVYVKDSGRLGMRVTWKKDKEKKDEEEDKWMDYVHLNVSKTPLPPHLQLSTSRIEESQPVTATCLLNFACFGYDIQWHWSLEELNLTSPSSQNFTSLSTEKVFTQSQLTFRPQWTHHGKTLSCQVLHSSKVLSEAAVQLDVKHCPKLKVEVYPREAVVMKGEYVNMTCQVTSSNPEHKTISWLKNGVHMQEQQQPTLTLPKVTKEMQGTYLCQASNDVGLGKSEEVNVKVLYAPEPSTVQFHPSPAEEGKPVELICISPANPPAKNYTWFHNKEILENTEEKVWISRVRLEHAGNYSCLAENIYGRGEKGQGAELDVHYPPKEVTVVIQNSTLIQEGDTVKLLCRYQSSNPDVTTYSWSPENFWNGKSTKELWIYKIAWNTPPITCKACNQWCSESPSISLGVQYAPRDVKILQIGPSSEIHAGNQVLLRCTFSYSNPKEVHFFWKKNGSLLQEGSDLVFNSISPEDAGNYSCSINNSIGQTTSEIWKLQVLYAPRRLRVSFTPANSVMEGRKAALTCESDANPPVSHYSWFDWNNQDLQYDGQTLRLEPLQIKHSGSYWCRGSNRLGMGDSPPSTLTVYYSPETIARRAAIGIGSCLGIIILAIWGMKFQKHRKRAQSQQELQENSSSQSFFVRNKKVRRTPLSEGPHSLGCYNPVIEDSISYATLHFPETDTPRSGDAGTTEMQGPLPNSDDMVTYSVVQTRHAGDYENVVPDLSEDDGIHYSELVRFGAGERSRAREDVDYVTLKH</sequence>
<dbReference type="SMART" id="SM00408">
    <property type="entry name" value="IGc2"/>
    <property type="match status" value="4"/>
</dbReference>
<feature type="domain" description="Ig-like" evidence="22">
    <location>
        <begin position="341"/>
        <end position="423"/>
    </location>
</feature>
<evidence type="ECO:0000256" key="15">
    <source>
        <dbReference type="ARBA" id="ARBA00040106"/>
    </source>
</evidence>
<dbReference type="Gene3D" id="2.60.40.10">
    <property type="entry name" value="Immunoglobulins"/>
    <property type="match status" value="6"/>
</dbReference>
<keyword evidence="5 21" id="KW-0732">Signal</keyword>
<dbReference type="SMART" id="SM00409">
    <property type="entry name" value="IG"/>
    <property type="match status" value="6"/>
</dbReference>
<dbReference type="CDD" id="cd00096">
    <property type="entry name" value="Ig"/>
    <property type="match status" value="2"/>
</dbReference>
<dbReference type="GeneTree" id="ENSGT01010000222294"/>
<dbReference type="RefSeq" id="XP_013377986.1">
    <property type="nucleotide sequence ID" value="XM_013522532.1"/>
</dbReference>
<dbReference type="Pfam" id="PF13895">
    <property type="entry name" value="Ig_2"/>
    <property type="match status" value="1"/>
</dbReference>
<dbReference type="OMA" id="DWNNQDL"/>
<evidence type="ECO:0000256" key="20">
    <source>
        <dbReference type="SAM" id="Phobius"/>
    </source>
</evidence>
<protein>
    <recommendedName>
        <fullName evidence="15">B-cell receptor CD22</fullName>
    </recommendedName>
    <alternativeName>
        <fullName evidence="16">Sialic acid-binding Ig-like lectin 2</fullName>
    </alternativeName>
</protein>
<feature type="domain" description="Ig-like" evidence="22">
    <location>
        <begin position="252"/>
        <end position="336"/>
    </location>
</feature>
<accession>A0A8C2VPF8</accession>
<dbReference type="PANTHER" id="PTHR46958:SF1">
    <property type="entry name" value="B-CELL RECEPTOR CD22"/>
    <property type="match status" value="1"/>
</dbReference>
<dbReference type="GO" id="GO:0030246">
    <property type="term" value="F:carbohydrate binding"/>
    <property type="evidence" value="ECO:0007669"/>
    <property type="project" value="UniProtKB-KW"/>
</dbReference>
<dbReference type="PROSITE" id="PS50835">
    <property type="entry name" value="IG_LIKE"/>
    <property type="match status" value="6"/>
</dbReference>
<evidence type="ECO:0000256" key="7">
    <source>
        <dbReference type="ARBA" id="ARBA00022737"/>
    </source>
</evidence>
<evidence type="ECO:0000256" key="1">
    <source>
        <dbReference type="ARBA" id="ARBA00004251"/>
    </source>
</evidence>
<keyword evidence="24" id="KW-1185">Reference proteome</keyword>
<dbReference type="GO" id="GO:0032809">
    <property type="term" value="C:neuronal cell body membrane"/>
    <property type="evidence" value="ECO:0007669"/>
    <property type="project" value="Ensembl"/>
</dbReference>